<gene>
    <name evidence="1" type="ORF">METZ01_LOCUS271962</name>
</gene>
<organism evidence="1">
    <name type="scientific">marine metagenome</name>
    <dbReference type="NCBI Taxonomy" id="408172"/>
    <lineage>
        <taxon>unclassified sequences</taxon>
        <taxon>metagenomes</taxon>
        <taxon>ecological metagenomes</taxon>
    </lineage>
</organism>
<reference evidence="1" key="1">
    <citation type="submission" date="2018-05" db="EMBL/GenBank/DDBJ databases">
        <authorList>
            <person name="Lanie J.A."/>
            <person name="Ng W.-L."/>
            <person name="Kazmierczak K.M."/>
            <person name="Andrzejewski T.M."/>
            <person name="Davidsen T.M."/>
            <person name="Wayne K.J."/>
            <person name="Tettelin H."/>
            <person name="Glass J.I."/>
            <person name="Rusch D."/>
            <person name="Podicherti R."/>
            <person name="Tsui H.-C.T."/>
            <person name="Winkler M.E."/>
        </authorList>
    </citation>
    <scope>NUCLEOTIDE SEQUENCE</scope>
</reference>
<accession>A0A382K4B8</accession>
<dbReference type="AlphaFoldDB" id="A0A382K4B8"/>
<evidence type="ECO:0000313" key="1">
    <source>
        <dbReference type="EMBL" id="SVC19108.1"/>
    </source>
</evidence>
<dbReference type="InterPro" id="IPR012332">
    <property type="entry name" value="Autotransporter_pectin_lyase_C"/>
</dbReference>
<dbReference type="Gene3D" id="2.160.20.20">
    <property type="match status" value="1"/>
</dbReference>
<sequence>LSSDADLAFTQLKLENNHLDLQTVPSFTVDQKLVLDNANEKLTWNDNTELILSGGVQLDTNGSLGWKKPDNLDIGDITLNGGSLTIGDTSAQTFDLNSDIVLQADSAIKFNSGSTLKYSGTALAVGKALTLEGSGQMQNTNSLNLSGANGKLNLSGISLANVKTSAGNSGLSIDNSSTVTDFSVSNLTPVSISSGKNLSGSITINAGGTIQLNATGTLAADSSLAGGTLKVNQSSTVSGEVSIAGNSSIDVTGGRTVIFSDGVINTQNYELTLNNSGTVSFPDNSSGIVLNNADGLLKLQGTGTVQEVQVTTASNAGKGIEVNASGTVSSLIMSVDTELNIASGKTLSGSAELAENKTLKLTGTGTLGSDLSLKGTLVAAVNLAVSGTINVADNSTISIPAQTTLNYSGGNLTIDAYTLTVSGDGT</sequence>
<proteinExistence type="predicted"/>
<feature type="non-terminal residue" evidence="1">
    <location>
        <position position="426"/>
    </location>
</feature>
<protein>
    <submittedName>
        <fullName evidence="1">Uncharacterized protein</fullName>
    </submittedName>
</protein>
<name>A0A382K4B8_9ZZZZ</name>
<dbReference type="EMBL" id="UINC01078228">
    <property type="protein sequence ID" value="SVC19108.1"/>
    <property type="molecule type" value="Genomic_DNA"/>
</dbReference>
<feature type="non-terminal residue" evidence="1">
    <location>
        <position position="1"/>
    </location>
</feature>